<reference evidence="9" key="2">
    <citation type="submission" date="2016-08" db="EMBL/GenBank/DDBJ databases">
        <authorList>
            <person name="Tokovenko B."/>
            <person name="Kalinowski J."/>
        </authorList>
    </citation>
    <scope>NUCLEOTIDE SEQUENCE [LARGE SCALE GENOMIC DNA]</scope>
    <source>
        <strain evidence="9">UTMC102</strain>
    </source>
</reference>
<dbReference type="GO" id="GO:0003700">
    <property type="term" value="F:DNA-binding transcription factor activity"/>
    <property type="evidence" value="ECO:0007669"/>
    <property type="project" value="InterPro"/>
</dbReference>
<evidence type="ECO:0000259" key="6">
    <source>
        <dbReference type="PROSITE" id="PS50995"/>
    </source>
</evidence>
<evidence type="ECO:0000256" key="1">
    <source>
        <dbReference type="ARBA" id="ARBA00004496"/>
    </source>
</evidence>
<dbReference type="PRINTS" id="PR00598">
    <property type="entry name" value="HTHMARR"/>
</dbReference>
<reference evidence="7 10" key="3">
    <citation type="submission" date="2020-07" db="EMBL/GenBank/DDBJ databases">
        <title>Sequencing the genomes of 1000 actinobacteria strains.</title>
        <authorList>
            <person name="Klenk H.-P."/>
        </authorList>
    </citation>
    <scope>NUCLEOTIDE SEQUENCE [LARGE SCALE GENOMIC DNA]</scope>
    <source>
        <strain evidence="7 10">DSM 45278</strain>
    </source>
</reference>
<dbReference type="EMBL" id="MCOK01000001">
    <property type="protein sequence ID" value="OOC54038.1"/>
    <property type="molecule type" value="Genomic_DNA"/>
</dbReference>
<evidence type="ECO:0000256" key="2">
    <source>
        <dbReference type="ARBA" id="ARBA00022490"/>
    </source>
</evidence>
<comment type="caution">
    <text evidence="8">The sequence shown here is derived from an EMBL/GenBank/DDBJ whole genome shotgun (WGS) entry which is preliminary data.</text>
</comment>
<evidence type="ECO:0000313" key="7">
    <source>
        <dbReference type="EMBL" id="NYH55396.1"/>
    </source>
</evidence>
<keyword evidence="3" id="KW-0805">Transcription regulation</keyword>
<dbReference type="GO" id="GO:0006950">
    <property type="term" value="P:response to stress"/>
    <property type="evidence" value="ECO:0007669"/>
    <property type="project" value="TreeGrafter"/>
</dbReference>
<evidence type="ECO:0000313" key="10">
    <source>
        <dbReference type="Proteomes" id="UP000584931"/>
    </source>
</evidence>
<evidence type="ECO:0000256" key="4">
    <source>
        <dbReference type="ARBA" id="ARBA00023125"/>
    </source>
</evidence>
<keyword evidence="4 7" id="KW-0238">DNA-binding</keyword>
<dbReference type="Gene3D" id="1.10.10.10">
    <property type="entry name" value="Winged helix-like DNA-binding domain superfamily/Winged helix DNA-binding domain"/>
    <property type="match status" value="1"/>
</dbReference>
<evidence type="ECO:0000256" key="5">
    <source>
        <dbReference type="ARBA" id="ARBA00023163"/>
    </source>
</evidence>
<evidence type="ECO:0000313" key="9">
    <source>
        <dbReference type="Proteomes" id="UP000189004"/>
    </source>
</evidence>
<organism evidence="8 9">
    <name type="scientific">Nocardiopsis sinuspersici</name>
    <dbReference type="NCBI Taxonomy" id="501010"/>
    <lineage>
        <taxon>Bacteria</taxon>
        <taxon>Bacillati</taxon>
        <taxon>Actinomycetota</taxon>
        <taxon>Actinomycetes</taxon>
        <taxon>Streptosporangiales</taxon>
        <taxon>Nocardiopsidaceae</taxon>
        <taxon>Nocardiopsis</taxon>
    </lineage>
</organism>
<dbReference type="PROSITE" id="PS50995">
    <property type="entry name" value="HTH_MARR_2"/>
    <property type="match status" value="1"/>
</dbReference>
<dbReference type="AlphaFoldDB" id="A0A1V3C024"/>
<evidence type="ECO:0000256" key="3">
    <source>
        <dbReference type="ARBA" id="ARBA00023015"/>
    </source>
</evidence>
<protein>
    <submittedName>
        <fullName evidence="7 8">MarR family transcriptional regulator</fullName>
    </submittedName>
</protein>
<dbReference type="Proteomes" id="UP000189004">
    <property type="component" value="Unassembled WGS sequence"/>
</dbReference>
<dbReference type="EMBL" id="JACCHL010000001">
    <property type="protein sequence ID" value="NYH55396.1"/>
    <property type="molecule type" value="Genomic_DNA"/>
</dbReference>
<dbReference type="STRING" id="501010.NOSIN_09660"/>
<dbReference type="SMART" id="SM00347">
    <property type="entry name" value="HTH_MARR"/>
    <property type="match status" value="1"/>
</dbReference>
<dbReference type="PANTHER" id="PTHR33164:SF5">
    <property type="entry name" value="ORGANIC HYDROPEROXIDE RESISTANCE TRANSCRIPTIONAL REGULATOR"/>
    <property type="match status" value="1"/>
</dbReference>
<dbReference type="InterPro" id="IPR039422">
    <property type="entry name" value="MarR/SlyA-like"/>
</dbReference>
<accession>A0A7Z0BLM7</accession>
<evidence type="ECO:0000313" key="8">
    <source>
        <dbReference type="EMBL" id="OOC54038.1"/>
    </source>
</evidence>
<feature type="domain" description="HTH marR-type" evidence="6">
    <location>
        <begin position="13"/>
        <end position="143"/>
    </location>
</feature>
<dbReference type="Proteomes" id="UP000584931">
    <property type="component" value="Unassembled WGS sequence"/>
</dbReference>
<dbReference type="Pfam" id="PF01047">
    <property type="entry name" value="MarR"/>
    <property type="match status" value="1"/>
</dbReference>
<dbReference type="GO" id="GO:0005737">
    <property type="term" value="C:cytoplasm"/>
    <property type="evidence" value="ECO:0007669"/>
    <property type="project" value="UniProtKB-SubCell"/>
</dbReference>
<name>A0A1V3C024_9ACTN</name>
<proteinExistence type="predicted"/>
<dbReference type="InterPro" id="IPR036390">
    <property type="entry name" value="WH_DNA-bd_sf"/>
</dbReference>
<comment type="subcellular location">
    <subcellularLocation>
        <location evidence="1">Cytoplasm</location>
    </subcellularLocation>
</comment>
<keyword evidence="5" id="KW-0804">Transcription</keyword>
<dbReference type="RefSeq" id="WP_077690432.1">
    <property type="nucleotide sequence ID" value="NZ_JACCHL010000001.1"/>
</dbReference>
<keyword evidence="2" id="KW-0963">Cytoplasm</keyword>
<reference evidence="8" key="1">
    <citation type="submission" date="2016-08" db="EMBL/GenBank/DDBJ databases">
        <authorList>
            <person name="Seilhamer J.J."/>
        </authorList>
    </citation>
    <scope>NUCLEOTIDE SEQUENCE [LARGE SCALE GENOMIC DNA]</scope>
    <source>
        <strain evidence="8">UTMC102</strain>
    </source>
</reference>
<sequence>MAEAEGDNPLALDNQLCFSLYAASRALTGLYRELLGDLGLTYPQYLVMLVLWERGTLTVKELSRALHLDSGTLSPLLRRLEGAGLLTRERSATDERVVEVSATREGEELRARAEGVPDRVLCAADLPPDQAAALRDALGQITRSVETVSSRHITC</sequence>
<dbReference type="SUPFAM" id="SSF46785">
    <property type="entry name" value="Winged helix' DNA-binding domain"/>
    <property type="match status" value="1"/>
</dbReference>
<dbReference type="InterPro" id="IPR000835">
    <property type="entry name" value="HTH_MarR-typ"/>
</dbReference>
<dbReference type="InterPro" id="IPR036388">
    <property type="entry name" value="WH-like_DNA-bd_sf"/>
</dbReference>
<accession>A0A1V3C024</accession>
<dbReference type="PANTHER" id="PTHR33164">
    <property type="entry name" value="TRANSCRIPTIONAL REGULATOR, MARR FAMILY"/>
    <property type="match status" value="1"/>
</dbReference>
<gene>
    <name evidence="7" type="ORF">HNR06_004985</name>
    <name evidence="8" type="ORF">NOSIN_09660</name>
</gene>
<dbReference type="GO" id="GO:0003677">
    <property type="term" value="F:DNA binding"/>
    <property type="evidence" value="ECO:0007669"/>
    <property type="project" value="UniProtKB-KW"/>
</dbReference>
<keyword evidence="9" id="KW-1185">Reference proteome</keyword>
<dbReference type="FunFam" id="1.10.10.10:FF:000163">
    <property type="entry name" value="MarR family transcriptional regulator"/>
    <property type="match status" value="1"/>
</dbReference>
<dbReference type="OrthoDB" id="9806864at2"/>